<feature type="compositionally biased region" description="Polar residues" evidence="1">
    <location>
        <begin position="63"/>
        <end position="85"/>
    </location>
</feature>
<dbReference type="AlphaFoldDB" id="A0AB13A8W1"/>
<evidence type="ECO:0000313" key="4">
    <source>
        <dbReference type="RefSeq" id="NP_001373737.1"/>
    </source>
</evidence>
<dbReference type="Proteomes" id="UP000000437">
    <property type="component" value="Chromosome 7"/>
</dbReference>
<reference evidence="4" key="1">
    <citation type="journal article" date="2016" name="BMC Genomics">
        <title>Gene evolution and gene expression after whole genome duplication in fish: the PhyloFish database.</title>
        <authorList>
            <person name="Pasquier J."/>
            <person name="Cabau C."/>
            <person name="Nguyen T."/>
            <person name="Jouanno E."/>
            <person name="Severac D."/>
            <person name="Braasch I."/>
            <person name="Journot L."/>
            <person name="Pontarotti P."/>
            <person name="Klopp C."/>
            <person name="Postlethwait J.H."/>
            <person name="Guiguen Y."/>
            <person name="Bobe J."/>
        </authorList>
    </citation>
    <scope>NUCLEOTIDE SEQUENCE</scope>
    <source>
        <strain evidence="4">Tuebingen</strain>
    </source>
</reference>
<evidence type="ECO:0000256" key="2">
    <source>
        <dbReference type="SAM" id="SignalP"/>
    </source>
</evidence>
<dbReference type="ZFIN" id="ZDB-GENE-160728-106">
    <property type="gene designation" value="si:dkey-86l18.10"/>
</dbReference>
<accession>A0AB13A8W1</accession>
<organism evidence="3 4">
    <name type="scientific">Danio rerio</name>
    <name type="common">Zebrafish</name>
    <name type="synonym">Brachydanio rerio</name>
    <dbReference type="NCBI Taxonomy" id="7955"/>
    <lineage>
        <taxon>Eukaryota</taxon>
        <taxon>Metazoa</taxon>
        <taxon>Chordata</taxon>
        <taxon>Craniata</taxon>
        <taxon>Vertebrata</taxon>
        <taxon>Euteleostomi</taxon>
        <taxon>Actinopterygii</taxon>
        <taxon>Neopterygii</taxon>
        <taxon>Teleostei</taxon>
        <taxon>Ostariophysi</taxon>
        <taxon>Cypriniformes</taxon>
        <taxon>Danionidae</taxon>
        <taxon>Danioninae</taxon>
        <taxon>Danio</taxon>
    </lineage>
</organism>
<gene>
    <name evidence="4 5" type="primary">si:dkey-86l18.10</name>
</gene>
<evidence type="ECO:0000256" key="1">
    <source>
        <dbReference type="SAM" id="MobiDB-lite"/>
    </source>
</evidence>
<feature type="chain" id="PRO_5043058444" evidence="2 4">
    <location>
        <begin position="26"/>
        <end position="92"/>
    </location>
</feature>
<dbReference type="AGR" id="ZFIN:ZDB-GENE-160728-106"/>
<reference evidence="4" key="2">
    <citation type="submission" date="2025-08" db="UniProtKB">
        <authorList>
            <consortium name="RefSeq"/>
        </authorList>
    </citation>
    <scope>IDENTIFICATION</scope>
    <source>
        <strain evidence="4">Tuebingen</strain>
    </source>
</reference>
<feature type="region of interest" description="Disordered" evidence="1">
    <location>
        <begin position="63"/>
        <end position="92"/>
    </location>
</feature>
<keyword evidence="2 4" id="KW-0732">Signal</keyword>
<name>A0AB13A8W1_DANRE</name>
<dbReference type="GeneID" id="100535291"/>
<dbReference type="RefSeq" id="NP_001373737.1">
    <property type="nucleotide sequence ID" value="NM_001386808.1"/>
</dbReference>
<keyword evidence="3" id="KW-1185">Reference proteome</keyword>
<dbReference type="KEGG" id="dre:100535291"/>
<protein>
    <submittedName>
        <fullName evidence="4">Uncharacterized protein LOC100535291 precursor</fullName>
    </submittedName>
</protein>
<evidence type="ECO:0000313" key="5">
    <source>
        <dbReference type="ZFIN" id="ZDB-GENE-160728-106"/>
    </source>
</evidence>
<proteinExistence type="predicted"/>
<feature type="signal peptide" evidence="2 4">
    <location>
        <begin position="1"/>
        <end position="25"/>
    </location>
</feature>
<sequence length="92" mass="10494" precursor="true">MKSGVYICVLCGCLLALLLKSSANGDNDFTFLADMDEDEKKNSDNDFTFLAHEDKEKKMTNNTFVNNTQNEWPQNNTQDITQELQNPDDKLL</sequence>
<evidence type="ECO:0000313" key="3">
    <source>
        <dbReference type="Proteomes" id="UP000000437"/>
    </source>
</evidence>